<evidence type="ECO:0000313" key="1">
    <source>
        <dbReference type="EMBL" id="KZV80711.1"/>
    </source>
</evidence>
<dbReference type="Proteomes" id="UP000077266">
    <property type="component" value="Unassembled WGS sequence"/>
</dbReference>
<proteinExistence type="predicted"/>
<evidence type="ECO:0000313" key="2">
    <source>
        <dbReference type="Proteomes" id="UP000077266"/>
    </source>
</evidence>
<reference evidence="1 2" key="1">
    <citation type="journal article" date="2016" name="Mol. Biol. Evol.">
        <title>Comparative Genomics of Early-Diverging Mushroom-Forming Fungi Provides Insights into the Origins of Lignocellulose Decay Capabilities.</title>
        <authorList>
            <person name="Nagy L.G."/>
            <person name="Riley R."/>
            <person name="Tritt A."/>
            <person name="Adam C."/>
            <person name="Daum C."/>
            <person name="Floudas D."/>
            <person name="Sun H."/>
            <person name="Yadav J.S."/>
            <person name="Pangilinan J."/>
            <person name="Larsson K.H."/>
            <person name="Matsuura K."/>
            <person name="Barry K."/>
            <person name="Labutti K."/>
            <person name="Kuo R."/>
            <person name="Ohm R.A."/>
            <person name="Bhattacharya S.S."/>
            <person name="Shirouzu T."/>
            <person name="Yoshinaga Y."/>
            <person name="Martin F.M."/>
            <person name="Grigoriev I.V."/>
            <person name="Hibbett D.S."/>
        </authorList>
    </citation>
    <scope>NUCLEOTIDE SEQUENCE [LARGE SCALE GENOMIC DNA]</scope>
    <source>
        <strain evidence="1 2">HHB12029</strain>
    </source>
</reference>
<keyword evidence="2" id="KW-1185">Reference proteome</keyword>
<organism evidence="1 2">
    <name type="scientific">Exidia glandulosa HHB12029</name>
    <dbReference type="NCBI Taxonomy" id="1314781"/>
    <lineage>
        <taxon>Eukaryota</taxon>
        <taxon>Fungi</taxon>
        <taxon>Dikarya</taxon>
        <taxon>Basidiomycota</taxon>
        <taxon>Agaricomycotina</taxon>
        <taxon>Agaricomycetes</taxon>
        <taxon>Auriculariales</taxon>
        <taxon>Exidiaceae</taxon>
        <taxon>Exidia</taxon>
    </lineage>
</organism>
<sequence length="151" mass="16963">MDAPSTSLIRRYRLLCECFSSPVDNQWSRTGAPAVRKSSNAPSTSLIRRLQYPCFFSPIVMVWNGRARCTQIIVFSPVPRSVQLGLFSYTSTYRIAGTLHWNFERSRGRFTAPIGVLGQPSSFRLCSATVTELLSMYAVSKQKSLSLCRVL</sequence>
<dbReference type="InParanoid" id="A0A165BIH6"/>
<protein>
    <submittedName>
        <fullName evidence="1">Uncharacterized protein</fullName>
    </submittedName>
</protein>
<gene>
    <name evidence="1" type="ORF">EXIGLDRAFT_406953</name>
</gene>
<name>A0A165BIH6_EXIGL</name>
<accession>A0A165BIH6</accession>
<dbReference type="AlphaFoldDB" id="A0A165BIH6"/>
<dbReference type="EMBL" id="KV426457">
    <property type="protein sequence ID" value="KZV80711.1"/>
    <property type="molecule type" value="Genomic_DNA"/>
</dbReference>